<proteinExistence type="predicted"/>
<dbReference type="InterPro" id="IPR029058">
    <property type="entry name" value="AB_hydrolase_fold"/>
</dbReference>
<dbReference type="EMBL" id="KV722332">
    <property type="protein sequence ID" value="OCH96096.1"/>
    <property type="molecule type" value="Genomic_DNA"/>
</dbReference>
<keyword evidence="3" id="KW-1185">Reference proteome</keyword>
<feature type="domain" description="T6SS Phospholipase effector Tle1-like catalytic" evidence="1">
    <location>
        <begin position="53"/>
        <end position="333"/>
    </location>
</feature>
<gene>
    <name evidence="2" type="ORF">OBBRIDRAFT_766161</name>
</gene>
<reference evidence="2 3" key="1">
    <citation type="submission" date="2016-07" db="EMBL/GenBank/DDBJ databases">
        <title>Draft genome of the white-rot fungus Obba rivulosa 3A-2.</title>
        <authorList>
            <consortium name="DOE Joint Genome Institute"/>
            <person name="Miettinen O."/>
            <person name="Riley R."/>
            <person name="Acob R."/>
            <person name="Barry K."/>
            <person name="Cullen D."/>
            <person name="De Vries R."/>
            <person name="Hainaut M."/>
            <person name="Hatakka A."/>
            <person name="Henrissat B."/>
            <person name="Hilden K."/>
            <person name="Kuo R."/>
            <person name="Labutti K."/>
            <person name="Lipzen A."/>
            <person name="Makela M.R."/>
            <person name="Sandor L."/>
            <person name="Spatafora J.W."/>
            <person name="Grigoriev I.V."/>
            <person name="Hibbett D.S."/>
        </authorList>
    </citation>
    <scope>NUCLEOTIDE SEQUENCE [LARGE SCALE GENOMIC DNA]</scope>
    <source>
        <strain evidence="2 3">3A-2</strain>
    </source>
</reference>
<accession>A0A8E2J6W5</accession>
<dbReference type="PANTHER" id="PTHR33840">
    <property type="match status" value="1"/>
</dbReference>
<dbReference type="Pfam" id="PF09994">
    <property type="entry name" value="T6SS_Tle1-like_cat"/>
    <property type="match status" value="1"/>
</dbReference>
<dbReference type="PANTHER" id="PTHR33840:SF1">
    <property type="entry name" value="TLE1 PHOSPHOLIPASE DOMAIN-CONTAINING PROTEIN"/>
    <property type="match status" value="1"/>
</dbReference>
<protein>
    <recommendedName>
        <fullName evidence="1">T6SS Phospholipase effector Tle1-like catalytic domain-containing protein</fullName>
    </recommendedName>
</protein>
<dbReference type="Proteomes" id="UP000250043">
    <property type="component" value="Unassembled WGS sequence"/>
</dbReference>
<evidence type="ECO:0000313" key="3">
    <source>
        <dbReference type="Proteomes" id="UP000250043"/>
    </source>
</evidence>
<sequence>MPAQGQAVSSIASAFTSAADDASTLPRVPRTAERSHTDPDSSLIEVTRVRIKKRIVVCCDGTWQDGIIVEDRWKHTNVLRLARAIDHTDDRFHPPIPQVVYYQSGIGSSSNIYDQIVNGVTGGSLGDKVREAYAFIAHNYERGDEIFLFGFSRGAYTARMIAALIGEIGVLDRQDMDHFAEIFVAYQKRGKATDPDEILALDKQLAPWSQHNSPGKVRADSSATTFSIRCVGVFDTVGSTGLPEEFAISHPKVRAIYGFNDLQLGEHIEKAFHAMALNETRKDFNCAKFEQTENGRNKGQILKQCWFAGCHSDIGGGYKEHDLADMTLAWMAAHISDMLSLDMRYIASLPGPVAPWGEQSPHDSKTGIFTLADAIKRTYPTDTDNITHEKIHSSVMKQRNLLPELRDTIAKNPSLISALLPLEEELQKGWPFSPSKVNGSAVPNAKAEDIVQVVEDAFGKGTESETTVNHEDQPASLISKEWSMGALFREIVS</sequence>
<evidence type="ECO:0000313" key="2">
    <source>
        <dbReference type="EMBL" id="OCH96096.1"/>
    </source>
</evidence>
<dbReference type="AlphaFoldDB" id="A0A8E2J6W5"/>
<name>A0A8E2J6W5_9APHY</name>
<organism evidence="2 3">
    <name type="scientific">Obba rivulosa</name>
    <dbReference type="NCBI Taxonomy" id="1052685"/>
    <lineage>
        <taxon>Eukaryota</taxon>
        <taxon>Fungi</taxon>
        <taxon>Dikarya</taxon>
        <taxon>Basidiomycota</taxon>
        <taxon>Agaricomycotina</taxon>
        <taxon>Agaricomycetes</taxon>
        <taxon>Polyporales</taxon>
        <taxon>Gelatoporiaceae</taxon>
        <taxon>Obba</taxon>
    </lineage>
</organism>
<evidence type="ECO:0000259" key="1">
    <source>
        <dbReference type="Pfam" id="PF09994"/>
    </source>
</evidence>
<dbReference type="InterPro" id="IPR018712">
    <property type="entry name" value="Tle1-like_cat"/>
</dbReference>
<dbReference type="SUPFAM" id="SSF53474">
    <property type="entry name" value="alpha/beta-Hydrolases"/>
    <property type="match status" value="1"/>
</dbReference>
<dbReference type="OrthoDB" id="3057168at2759"/>